<sequence length="27" mass="2732">MNSLICGKGRTSAAEAIGSLNHVPAFS</sequence>
<protein>
    <submittedName>
        <fullName evidence="1">Uncharacterized protein</fullName>
    </submittedName>
</protein>
<dbReference type="EMBL" id="GBRH01192072">
    <property type="protein sequence ID" value="JAE05824.1"/>
    <property type="molecule type" value="Transcribed_RNA"/>
</dbReference>
<name>A0A0A9F3M9_ARUDO</name>
<proteinExistence type="predicted"/>
<organism evidence="1">
    <name type="scientific">Arundo donax</name>
    <name type="common">Giant reed</name>
    <name type="synonym">Donax arundinaceus</name>
    <dbReference type="NCBI Taxonomy" id="35708"/>
    <lineage>
        <taxon>Eukaryota</taxon>
        <taxon>Viridiplantae</taxon>
        <taxon>Streptophyta</taxon>
        <taxon>Embryophyta</taxon>
        <taxon>Tracheophyta</taxon>
        <taxon>Spermatophyta</taxon>
        <taxon>Magnoliopsida</taxon>
        <taxon>Liliopsida</taxon>
        <taxon>Poales</taxon>
        <taxon>Poaceae</taxon>
        <taxon>PACMAD clade</taxon>
        <taxon>Arundinoideae</taxon>
        <taxon>Arundineae</taxon>
        <taxon>Arundo</taxon>
    </lineage>
</organism>
<evidence type="ECO:0000313" key="1">
    <source>
        <dbReference type="EMBL" id="JAE05824.1"/>
    </source>
</evidence>
<reference evidence="1" key="2">
    <citation type="journal article" date="2015" name="Data Brief">
        <title>Shoot transcriptome of the giant reed, Arundo donax.</title>
        <authorList>
            <person name="Barrero R.A."/>
            <person name="Guerrero F.D."/>
            <person name="Moolhuijzen P."/>
            <person name="Goolsby J.A."/>
            <person name="Tidwell J."/>
            <person name="Bellgard S.E."/>
            <person name="Bellgard M.I."/>
        </authorList>
    </citation>
    <scope>NUCLEOTIDE SEQUENCE</scope>
    <source>
        <tissue evidence="1">Shoot tissue taken approximately 20 cm above the soil surface</tissue>
    </source>
</reference>
<reference evidence="1" key="1">
    <citation type="submission" date="2014-09" db="EMBL/GenBank/DDBJ databases">
        <authorList>
            <person name="Magalhaes I.L.F."/>
            <person name="Oliveira U."/>
            <person name="Santos F.R."/>
            <person name="Vidigal T.H.D.A."/>
            <person name="Brescovit A.D."/>
            <person name="Santos A.J."/>
        </authorList>
    </citation>
    <scope>NUCLEOTIDE SEQUENCE</scope>
    <source>
        <tissue evidence="1">Shoot tissue taken approximately 20 cm above the soil surface</tissue>
    </source>
</reference>
<accession>A0A0A9F3M9</accession>
<dbReference type="AlphaFoldDB" id="A0A0A9F3M9"/>